<dbReference type="GeneID" id="89925160"/>
<keyword evidence="3" id="KW-1185">Reference proteome</keyword>
<proteinExistence type="predicted"/>
<name>A0AAV9PEW8_9PEZI</name>
<feature type="region of interest" description="Disordered" evidence="1">
    <location>
        <begin position="1"/>
        <end position="49"/>
    </location>
</feature>
<evidence type="ECO:0000313" key="2">
    <source>
        <dbReference type="EMBL" id="KAK5172176.1"/>
    </source>
</evidence>
<dbReference type="RefSeq" id="XP_064661020.1">
    <property type="nucleotide sequence ID" value="XM_064801069.1"/>
</dbReference>
<comment type="caution">
    <text evidence="2">The sequence shown here is derived from an EMBL/GenBank/DDBJ whole genome shotgun (WGS) entry which is preliminary data.</text>
</comment>
<reference evidence="2 3" key="1">
    <citation type="submission" date="2023-08" db="EMBL/GenBank/DDBJ databases">
        <title>Black Yeasts Isolated from many extreme environments.</title>
        <authorList>
            <person name="Coleine C."/>
            <person name="Stajich J.E."/>
            <person name="Selbmann L."/>
        </authorList>
    </citation>
    <scope>NUCLEOTIDE SEQUENCE [LARGE SCALE GENOMIC DNA]</scope>
    <source>
        <strain evidence="2 3">CCFEE 5935</strain>
    </source>
</reference>
<dbReference type="EMBL" id="JAVRRT010000005">
    <property type="protein sequence ID" value="KAK5172176.1"/>
    <property type="molecule type" value="Genomic_DNA"/>
</dbReference>
<feature type="compositionally biased region" description="Basic and acidic residues" evidence="1">
    <location>
        <begin position="32"/>
        <end position="42"/>
    </location>
</feature>
<gene>
    <name evidence="2" type="ORF">LTR77_003814</name>
</gene>
<evidence type="ECO:0000313" key="3">
    <source>
        <dbReference type="Proteomes" id="UP001337655"/>
    </source>
</evidence>
<protein>
    <submittedName>
        <fullName evidence="2">Uncharacterized protein</fullName>
    </submittedName>
</protein>
<organism evidence="2 3">
    <name type="scientific">Saxophila tyrrhenica</name>
    <dbReference type="NCBI Taxonomy" id="1690608"/>
    <lineage>
        <taxon>Eukaryota</taxon>
        <taxon>Fungi</taxon>
        <taxon>Dikarya</taxon>
        <taxon>Ascomycota</taxon>
        <taxon>Pezizomycotina</taxon>
        <taxon>Dothideomycetes</taxon>
        <taxon>Dothideomycetidae</taxon>
        <taxon>Mycosphaerellales</taxon>
        <taxon>Extremaceae</taxon>
        <taxon>Saxophila</taxon>
    </lineage>
</organism>
<dbReference type="AlphaFoldDB" id="A0AAV9PEW8"/>
<dbReference type="Proteomes" id="UP001337655">
    <property type="component" value="Unassembled WGS sequence"/>
</dbReference>
<evidence type="ECO:0000256" key="1">
    <source>
        <dbReference type="SAM" id="MobiDB-lite"/>
    </source>
</evidence>
<accession>A0AAV9PEW8</accession>
<sequence>MTGITTNEDDEFDYGFQPPLRFSPLKRIAGTAREEAGEDGQHDSPPPPPFRFFDAPKEIRDYIYELCKERFRLLRNRDVVVVHTLKPTPRLVSRQFKDEYDQAASRRGQGVEIARLLGSHLTNPTIQLPMPLQQSIDTVYLTYFSDGDSITCRPWHCPCAEGIGLAMSWTVTMIKQHPEFREVHVTLDVGFPREHMGLAHPVDCHHGLLQPALDRFIEIDGLTSLQVRKMLAAAWWNLERVLWVSWDRGHGWYAPEAEEATEEISAEQ</sequence>